<evidence type="ECO:0008006" key="3">
    <source>
        <dbReference type="Google" id="ProtNLM"/>
    </source>
</evidence>
<sequence>VLGFHRIETPDFGRDLEVVWLSISPAFSLHVFQRNPNANLPESPFNTQADTTKLDPEQLSRGHHLSFSVSDYDAFVKMLKEKGIPTFEKTQQEGKIKQAFFFDVD</sequence>
<dbReference type="PANTHER" id="PTHR47802">
    <property type="entry name" value="GLYOXALASE FAMILY PROTEIN, EXPRESSED"/>
    <property type="match status" value="1"/>
</dbReference>
<comment type="caution">
    <text evidence="1">The sequence shown here is derived from an EMBL/GenBank/DDBJ whole genome shotgun (WGS) entry which is preliminary data.</text>
</comment>
<dbReference type="OMA" id="VIWLKLP"/>
<protein>
    <recommendedName>
        <fullName evidence="3">VOC domain-containing protein</fullName>
    </recommendedName>
</protein>
<dbReference type="Gene3D" id="3.10.180.10">
    <property type="entry name" value="2,3-Dihydroxybiphenyl 1,2-Dioxygenase, domain 1"/>
    <property type="match status" value="1"/>
</dbReference>
<keyword evidence="2" id="KW-1185">Reference proteome</keyword>
<feature type="non-terminal residue" evidence="1">
    <location>
        <position position="105"/>
    </location>
</feature>
<dbReference type="EMBL" id="JAHRHJ020000001">
    <property type="protein sequence ID" value="KAH9330664.1"/>
    <property type="molecule type" value="Genomic_DNA"/>
</dbReference>
<accession>A0AA38LNX7</accession>
<proteinExistence type="predicted"/>
<dbReference type="InterPro" id="IPR029068">
    <property type="entry name" value="Glyas_Bleomycin-R_OHBP_Dase"/>
</dbReference>
<gene>
    <name evidence="1" type="ORF">KI387_002772</name>
</gene>
<dbReference type="PANTHER" id="PTHR47802:SF1">
    <property type="entry name" value="GLYOXALASE FAMILY PROTEIN, EXPRESSED"/>
    <property type="match status" value="1"/>
</dbReference>
<evidence type="ECO:0000313" key="2">
    <source>
        <dbReference type="Proteomes" id="UP000824469"/>
    </source>
</evidence>
<name>A0AA38LNX7_TAXCH</name>
<organism evidence="1 2">
    <name type="scientific">Taxus chinensis</name>
    <name type="common">Chinese yew</name>
    <name type="synonym">Taxus wallichiana var. chinensis</name>
    <dbReference type="NCBI Taxonomy" id="29808"/>
    <lineage>
        <taxon>Eukaryota</taxon>
        <taxon>Viridiplantae</taxon>
        <taxon>Streptophyta</taxon>
        <taxon>Embryophyta</taxon>
        <taxon>Tracheophyta</taxon>
        <taxon>Spermatophyta</taxon>
        <taxon>Pinopsida</taxon>
        <taxon>Pinidae</taxon>
        <taxon>Conifers II</taxon>
        <taxon>Cupressales</taxon>
        <taxon>Taxaceae</taxon>
        <taxon>Taxus</taxon>
    </lineage>
</organism>
<feature type="non-terminal residue" evidence="1">
    <location>
        <position position="1"/>
    </location>
</feature>
<reference evidence="1 2" key="1">
    <citation type="journal article" date="2021" name="Nat. Plants">
        <title>The Taxus genome provides insights into paclitaxel biosynthesis.</title>
        <authorList>
            <person name="Xiong X."/>
            <person name="Gou J."/>
            <person name="Liao Q."/>
            <person name="Li Y."/>
            <person name="Zhou Q."/>
            <person name="Bi G."/>
            <person name="Li C."/>
            <person name="Du R."/>
            <person name="Wang X."/>
            <person name="Sun T."/>
            <person name="Guo L."/>
            <person name="Liang H."/>
            <person name="Lu P."/>
            <person name="Wu Y."/>
            <person name="Zhang Z."/>
            <person name="Ro D.K."/>
            <person name="Shang Y."/>
            <person name="Huang S."/>
            <person name="Yan J."/>
        </authorList>
    </citation>
    <scope>NUCLEOTIDE SEQUENCE [LARGE SCALE GENOMIC DNA]</scope>
    <source>
        <strain evidence="1">Ta-2019</strain>
    </source>
</reference>
<evidence type="ECO:0000313" key="1">
    <source>
        <dbReference type="EMBL" id="KAH9330664.1"/>
    </source>
</evidence>
<dbReference type="Proteomes" id="UP000824469">
    <property type="component" value="Unassembled WGS sequence"/>
</dbReference>
<dbReference type="SUPFAM" id="SSF54593">
    <property type="entry name" value="Glyoxalase/Bleomycin resistance protein/Dihydroxybiphenyl dioxygenase"/>
    <property type="match status" value="1"/>
</dbReference>
<dbReference type="AlphaFoldDB" id="A0AA38LNX7"/>